<comment type="caution">
    <text evidence="2">The sequence shown here is derived from an EMBL/GenBank/DDBJ whole genome shotgun (WGS) entry which is preliminary data.</text>
</comment>
<dbReference type="Proteomes" id="UP001605036">
    <property type="component" value="Unassembled WGS sequence"/>
</dbReference>
<protein>
    <submittedName>
        <fullName evidence="2">Uncharacterized protein</fullName>
    </submittedName>
</protein>
<evidence type="ECO:0000313" key="3">
    <source>
        <dbReference type="Proteomes" id="UP001605036"/>
    </source>
</evidence>
<dbReference type="AlphaFoldDB" id="A0ABD1XST2"/>
<feature type="region of interest" description="Disordered" evidence="1">
    <location>
        <begin position="35"/>
        <end position="66"/>
    </location>
</feature>
<accession>A0ABD1XST2</accession>
<evidence type="ECO:0000256" key="1">
    <source>
        <dbReference type="SAM" id="MobiDB-lite"/>
    </source>
</evidence>
<proteinExistence type="predicted"/>
<keyword evidence="3" id="KW-1185">Reference proteome</keyword>
<sequence length="94" mass="10220">MSCTVPHADWILVLCAFRVNSNSFDNYLEEDSEELQRQSASNKGKHSEAVGGAVDGEASDQTSKYYDGTTTVSAVPRCSSLADAARKRTTDDKQ</sequence>
<reference evidence="2 3" key="1">
    <citation type="submission" date="2024-09" db="EMBL/GenBank/DDBJ databases">
        <title>Chromosome-scale assembly of Riccia fluitans.</title>
        <authorList>
            <person name="Paukszto L."/>
            <person name="Sawicki J."/>
            <person name="Karawczyk K."/>
            <person name="Piernik-Szablinska J."/>
            <person name="Szczecinska M."/>
            <person name="Mazdziarz M."/>
        </authorList>
    </citation>
    <scope>NUCLEOTIDE SEQUENCE [LARGE SCALE GENOMIC DNA]</scope>
    <source>
        <strain evidence="2">Rf_01</strain>
        <tissue evidence="2">Aerial parts of the thallus</tissue>
    </source>
</reference>
<organism evidence="2 3">
    <name type="scientific">Riccia fluitans</name>
    <dbReference type="NCBI Taxonomy" id="41844"/>
    <lineage>
        <taxon>Eukaryota</taxon>
        <taxon>Viridiplantae</taxon>
        <taxon>Streptophyta</taxon>
        <taxon>Embryophyta</taxon>
        <taxon>Marchantiophyta</taxon>
        <taxon>Marchantiopsida</taxon>
        <taxon>Marchantiidae</taxon>
        <taxon>Marchantiales</taxon>
        <taxon>Ricciaceae</taxon>
        <taxon>Riccia</taxon>
    </lineage>
</organism>
<evidence type="ECO:0000313" key="2">
    <source>
        <dbReference type="EMBL" id="KAL2610588.1"/>
    </source>
</evidence>
<dbReference type="EMBL" id="JBHFFA010000008">
    <property type="protein sequence ID" value="KAL2610588.1"/>
    <property type="molecule type" value="Genomic_DNA"/>
</dbReference>
<name>A0ABD1XST2_9MARC</name>
<gene>
    <name evidence="2" type="ORF">R1flu_029161</name>
</gene>